<feature type="chain" id="PRO_5045640327" evidence="1">
    <location>
        <begin position="22"/>
        <end position="361"/>
    </location>
</feature>
<dbReference type="InterPro" id="IPR001466">
    <property type="entry name" value="Beta-lactam-related"/>
</dbReference>
<reference evidence="3" key="1">
    <citation type="submission" date="2021-03" db="EMBL/GenBank/DDBJ databases">
        <authorList>
            <person name="Ping X."/>
        </authorList>
    </citation>
    <scope>NUCLEOTIDE SEQUENCE</scope>
    <source>
        <strain evidence="3">E313</strain>
    </source>
</reference>
<proteinExistence type="predicted"/>
<name>A0ABS8EPK5_9FLAO</name>
<feature type="signal peptide" evidence="1">
    <location>
        <begin position="1"/>
        <end position="21"/>
    </location>
</feature>
<evidence type="ECO:0000313" key="3">
    <source>
        <dbReference type="EMBL" id="MCC1485149.1"/>
    </source>
</evidence>
<dbReference type="Pfam" id="PF00144">
    <property type="entry name" value="Beta-lactamase"/>
    <property type="match status" value="1"/>
</dbReference>
<dbReference type="EMBL" id="JAFMPT010000016">
    <property type="protein sequence ID" value="MCC1485149.1"/>
    <property type="molecule type" value="Genomic_DNA"/>
</dbReference>
<keyword evidence="4" id="KW-1185">Reference proteome</keyword>
<dbReference type="SUPFAM" id="SSF56601">
    <property type="entry name" value="beta-lactamase/transpeptidase-like"/>
    <property type="match status" value="1"/>
</dbReference>
<reference evidence="3" key="2">
    <citation type="submission" date="2021-10" db="EMBL/GenBank/DDBJ databases">
        <title>Genome of Winogradskyella sp. E313.</title>
        <authorList>
            <person name="Zhou Y."/>
        </authorList>
    </citation>
    <scope>NUCLEOTIDE SEQUENCE</scope>
    <source>
        <strain evidence="3">E313</strain>
    </source>
</reference>
<keyword evidence="1" id="KW-0732">Signal</keyword>
<evidence type="ECO:0000259" key="2">
    <source>
        <dbReference type="Pfam" id="PF00144"/>
    </source>
</evidence>
<dbReference type="Gene3D" id="3.40.710.10">
    <property type="entry name" value="DD-peptidase/beta-lactamase superfamily"/>
    <property type="match status" value="1"/>
</dbReference>
<sequence>MKVLKLTYILLALIISFSCTSSDSIEISEPEDEGLYFPPINSEIWETSSLSELNWNENALQPLLNFLDDSETKAFIILKDGRIVVESYFNGTTSTTNNPWFSAGKTLTAFMVGIAQEEGFLSLTDPSNTYLGENWSSLSDSQENAITVENHITMTTGLDYRSQFACTDPECLTYLNAPGGFWYYHNAPYTLTQSIVSGAVNSDFDSYFNEKLRNRIGMQGVWIPFGFNKFYLSNARSMARFGLLCLNKGVWEQEAILNDENYFNSMTNTSQPMNPSYGYLWWLNGKSSHRVPSSETLISGTLIPNAPSDLIAGLGANDQKLYVIPSENLVIIRMGSEGNEGQLGPSSYDNILWEKINDLIN</sequence>
<keyword evidence="3" id="KW-0378">Hydrolase</keyword>
<dbReference type="GO" id="GO:0016787">
    <property type="term" value="F:hydrolase activity"/>
    <property type="evidence" value="ECO:0007669"/>
    <property type="project" value="UniProtKB-KW"/>
</dbReference>
<protein>
    <submittedName>
        <fullName evidence="3">Serine hydrolase</fullName>
    </submittedName>
</protein>
<organism evidence="3 4">
    <name type="scientific">Winogradskyella immobilis</name>
    <dbReference type="NCBI Taxonomy" id="2816852"/>
    <lineage>
        <taxon>Bacteria</taxon>
        <taxon>Pseudomonadati</taxon>
        <taxon>Bacteroidota</taxon>
        <taxon>Flavobacteriia</taxon>
        <taxon>Flavobacteriales</taxon>
        <taxon>Flavobacteriaceae</taxon>
        <taxon>Winogradskyella</taxon>
    </lineage>
</organism>
<dbReference type="InterPro" id="IPR050789">
    <property type="entry name" value="Diverse_Enzym_Activities"/>
</dbReference>
<dbReference type="RefSeq" id="WP_227477641.1">
    <property type="nucleotide sequence ID" value="NZ_JAFMPT010000016.1"/>
</dbReference>
<evidence type="ECO:0000313" key="4">
    <source>
        <dbReference type="Proteomes" id="UP000778797"/>
    </source>
</evidence>
<accession>A0ABS8EPK5</accession>
<dbReference type="InterPro" id="IPR012338">
    <property type="entry name" value="Beta-lactam/transpept-like"/>
</dbReference>
<dbReference type="PANTHER" id="PTHR43283">
    <property type="entry name" value="BETA-LACTAMASE-RELATED"/>
    <property type="match status" value="1"/>
</dbReference>
<dbReference type="PROSITE" id="PS51257">
    <property type="entry name" value="PROKAR_LIPOPROTEIN"/>
    <property type="match status" value="1"/>
</dbReference>
<dbReference type="Proteomes" id="UP000778797">
    <property type="component" value="Unassembled WGS sequence"/>
</dbReference>
<dbReference type="PANTHER" id="PTHR43283:SF7">
    <property type="entry name" value="BETA-LACTAMASE-RELATED DOMAIN-CONTAINING PROTEIN"/>
    <property type="match status" value="1"/>
</dbReference>
<evidence type="ECO:0000256" key="1">
    <source>
        <dbReference type="SAM" id="SignalP"/>
    </source>
</evidence>
<feature type="domain" description="Beta-lactamase-related" evidence="2">
    <location>
        <begin position="74"/>
        <end position="334"/>
    </location>
</feature>
<gene>
    <name evidence="3" type="ORF">J1C55_11155</name>
</gene>
<comment type="caution">
    <text evidence="3">The sequence shown here is derived from an EMBL/GenBank/DDBJ whole genome shotgun (WGS) entry which is preliminary data.</text>
</comment>